<keyword evidence="1" id="KW-0488">Methylation</keyword>
<dbReference type="PANTHER" id="PTHR30093">
    <property type="entry name" value="GENERAL SECRETION PATHWAY PROTEIN G"/>
    <property type="match status" value="1"/>
</dbReference>
<dbReference type="SUPFAM" id="SSF54523">
    <property type="entry name" value="Pili subunits"/>
    <property type="match status" value="1"/>
</dbReference>
<dbReference type="InterPro" id="IPR031982">
    <property type="entry name" value="PilE-like"/>
</dbReference>
<dbReference type="PANTHER" id="PTHR30093:SF47">
    <property type="entry name" value="TYPE IV PILUS NON-CORE MINOR PILIN PILE"/>
    <property type="match status" value="1"/>
</dbReference>
<dbReference type="Pfam" id="PF16732">
    <property type="entry name" value="ComP_DUS"/>
    <property type="match status" value="1"/>
</dbReference>
<dbReference type="NCBIfam" id="TIGR02532">
    <property type="entry name" value="IV_pilin_GFxxxE"/>
    <property type="match status" value="1"/>
</dbReference>
<sequence length="142" mass="15267">MKTSSGQRRLRSSGFTLIELIVTVVIVAILAAIAIPSYSAYITRSQIRAAEADLVALSLNLENYYQQQLSYPAVTTTTAQTEALFKGWYPAASTFSYVIAASDATGYTLKASGSGRTSGYVLTLNDGNDRVLTHPSGTTETW</sequence>
<dbReference type="PRINTS" id="PR00813">
    <property type="entry name" value="BCTERIALGSPG"/>
</dbReference>
<organism evidence="3 4">
    <name type="scientific">Solimonas marina</name>
    <dbReference type="NCBI Taxonomy" id="2714601"/>
    <lineage>
        <taxon>Bacteria</taxon>
        <taxon>Pseudomonadati</taxon>
        <taxon>Pseudomonadota</taxon>
        <taxon>Gammaproteobacteria</taxon>
        <taxon>Nevskiales</taxon>
        <taxon>Nevskiaceae</taxon>
        <taxon>Solimonas</taxon>
    </lineage>
</organism>
<dbReference type="GO" id="GO:0015627">
    <property type="term" value="C:type II protein secretion system complex"/>
    <property type="evidence" value="ECO:0007669"/>
    <property type="project" value="InterPro"/>
</dbReference>
<keyword evidence="2" id="KW-1133">Transmembrane helix</keyword>
<gene>
    <name evidence="3" type="ORF">G7Y82_02540</name>
</gene>
<dbReference type="Pfam" id="PF07963">
    <property type="entry name" value="N_methyl"/>
    <property type="match status" value="1"/>
</dbReference>
<keyword evidence="4" id="KW-1185">Reference proteome</keyword>
<dbReference type="Gene3D" id="3.30.700.10">
    <property type="entry name" value="Glycoprotein, Type 4 Pilin"/>
    <property type="match status" value="1"/>
</dbReference>
<reference evidence="3" key="1">
    <citation type="submission" date="2020-03" db="EMBL/GenBank/DDBJ databases">
        <title>Solimonas marina sp. nov., isolated from deep seawater of the Pacific Ocean.</title>
        <authorList>
            <person name="Liu X."/>
            <person name="Lai Q."/>
            <person name="Sun F."/>
            <person name="Gai Y."/>
            <person name="Li G."/>
            <person name="Shao Z."/>
        </authorList>
    </citation>
    <scope>NUCLEOTIDE SEQUENCE</scope>
    <source>
        <strain evidence="3">C16B3</strain>
    </source>
</reference>
<dbReference type="RefSeq" id="WP_168146414.1">
    <property type="nucleotide sequence ID" value="NZ_JAAVXB010000001.1"/>
</dbReference>
<comment type="caution">
    <text evidence="3">The sequence shown here is derived from an EMBL/GenBank/DDBJ whole genome shotgun (WGS) entry which is preliminary data.</text>
</comment>
<accession>A0A969W790</accession>
<dbReference type="EMBL" id="JAAVXB010000001">
    <property type="protein sequence ID" value="NKF21179.1"/>
    <property type="molecule type" value="Genomic_DNA"/>
</dbReference>
<dbReference type="GO" id="GO:0043683">
    <property type="term" value="P:type IV pilus assembly"/>
    <property type="evidence" value="ECO:0007669"/>
    <property type="project" value="InterPro"/>
</dbReference>
<evidence type="ECO:0000256" key="1">
    <source>
        <dbReference type="ARBA" id="ARBA00022481"/>
    </source>
</evidence>
<evidence type="ECO:0000256" key="2">
    <source>
        <dbReference type="SAM" id="Phobius"/>
    </source>
</evidence>
<name>A0A969W790_9GAMM</name>
<dbReference type="PROSITE" id="PS00409">
    <property type="entry name" value="PROKAR_NTER_METHYL"/>
    <property type="match status" value="1"/>
</dbReference>
<dbReference type="GO" id="GO:0015628">
    <property type="term" value="P:protein secretion by the type II secretion system"/>
    <property type="evidence" value="ECO:0007669"/>
    <property type="project" value="InterPro"/>
</dbReference>
<feature type="transmembrane region" description="Helical" evidence="2">
    <location>
        <begin position="12"/>
        <end position="35"/>
    </location>
</feature>
<evidence type="ECO:0000313" key="4">
    <source>
        <dbReference type="Proteomes" id="UP000653472"/>
    </source>
</evidence>
<keyword evidence="2" id="KW-0472">Membrane</keyword>
<dbReference type="Proteomes" id="UP000653472">
    <property type="component" value="Unassembled WGS sequence"/>
</dbReference>
<dbReference type="InterPro" id="IPR045584">
    <property type="entry name" value="Pilin-like"/>
</dbReference>
<keyword evidence="2" id="KW-0812">Transmembrane</keyword>
<proteinExistence type="predicted"/>
<dbReference type="InterPro" id="IPR012902">
    <property type="entry name" value="N_methyl_site"/>
</dbReference>
<dbReference type="AlphaFoldDB" id="A0A969W790"/>
<dbReference type="InterPro" id="IPR000983">
    <property type="entry name" value="Bac_GSPG_pilin"/>
</dbReference>
<protein>
    <submittedName>
        <fullName evidence="3">Prepilin-type N-terminal cleavage/methylation domain-containing protein</fullName>
    </submittedName>
</protein>
<evidence type="ECO:0000313" key="3">
    <source>
        <dbReference type="EMBL" id="NKF21179.1"/>
    </source>
</evidence>